<evidence type="ECO:0000313" key="1">
    <source>
        <dbReference type="EMBL" id="TDU98057.1"/>
    </source>
</evidence>
<comment type="caution">
    <text evidence="1">The sequence shown here is derived from an EMBL/GenBank/DDBJ whole genome shotgun (WGS) entry which is preliminary data.</text>
</comment>
<sequence length="659" mass="76474">MNKNKHNSLLIGMMLFSPIVASTLSISCWKVNYEKDIKISFKRDKNEILASEILKYLEATSASLKVKYNLSIVKADDTKGIVELMITPIYKGKVEKRFNLTFDGFKKNKMTPLEEILHKIQNVDLSEKQTKTIEEYVDSFKGSDLANKITINGKKMQEFLTRHKIVSTPKLETKNKELGIAVLKIKFELNNEVKEIAYEISGFKKIYAHITPSPYVADTLLDKVINELGTVDLVDKEKHTISQYQKQFGNNLKEKLKFHKIGKDLKKYLEENKDIEIYNVKLQITFAAKGTGTVKFILKNKSNNKLREVDGNVSGFKEDQIAKALDEVLINVSLEGTENLDPVEYKMQHNDLKSKIIAKNFDNAKLVSELKTKKIEIKNVKIQVKNYTTGNYSIFVTIKNLENNEEITTNYEASNKFKSISIQDIVNKNENIEIDDRTQKSQAFIDKYKDSQLQAFIKNFDQYNKKFKDYQIELRKNKLIVSEKDDTKIKLTIEYTSDKFTPTSFSKEFEISGFHSKKHTNELNKKAKELAEKNELLYPLKDNNEYSEEIIKLKNWANKKNIYSGKIIQDSNDNFQIIEKDLKNISFKLNWLIFDDINLNLKYNEVILSESNNENYAIMHFVKNGSEITKILIKFKLVNDSSNKVYEVVFWEKESENSK</sequence>
<evidence type="ECO:0008006" key="3">
    <source>
        <dbReference type="Google" id="ProtNLM"/>
    </source>
</evidence>
<dbReference type="PROSITE" id="PS51257">
    <property type="entry name" value="PROKAR_LIPOPROTEIN"/>
    <property type="match status" value="1"/>
</dbReference>
<evidence type="ECO:0000313" key="2">
    <source>
        <dbReference type="Proteomes" id="UP000294882"/>
    </source>
</evidence>
<reference evidence="1 2" key="1">
    <citation type="submission" date="2019-03" db="EMBL/GenBank/DDBJ databases">
        <title>Genomic Encyclopedia of Archaeal and Bacterial Type Strains, Phase II (KMG-II): from individual species to whole genera.</title>
        <authorList>
            <person name="Goeker M."/>
        </authorList>
    </citation>
    <scope>NUCLEOTIDE SEQUENCE [LARGE SCALE GENOMIC DNA]</scope>
    <source>
        <strain evidence="1 2">ATCC 25591</strain>
    </source>
</reference>
<organism evidence="1 2">
    <name type="scientific">Metamycoplasma hyosynoviae</name>
    <dbReference type="NCBI Taxonomy" id="29559"/>
    <lineage>
        <taxon>Bacteria</taxon>
        <taxon>Bacillati</taxon>
        <taxon>Mycoplasmatota</taxon>
        <taxon>Mycoplasmoidales</taxon>
        <taxon>Metamycoplasmataceae</taxon>
        <taxon>Metamycoplasma</taxon>
    </lineage>
</organism>
<dbReference type="RefSeq" id="WP_134076435.1">
    <property type="nucleotide sequence ID" value="NZ_SOCH01000002.1"/>
</dbReference>
<dbReference type="EMBL" id="SOCH01000002">
    <property type="protein sequence ID" value="TDU98057.1"/>
    <property type="molecule type" value="Genomic_DNA"/>
</dbReference>
<proteinExistence type="predicted"/>
<protein>
    <recommendedName>
        <fullName evidence="3">Lipoprotein-associated type-17 domain-containing protein</fullName>
    </recommendedName>
</protein>
<dbReference type="AlphaFoldDB" id="A0A4R7U117"/>
<name>A0A4R7U117_9BACT</name>
<gene>
    <name evidence="1" type="ORF">JN03_0066</name>
</gene>
<dbReference type="Proteomes" id="UP000294882">
    <property type="component" value="Unassembled WGS sequence"/>
</dbReference>
<accession>A0A4R7U117</accession>